<feature type="compositionally biased region" description="Basic and acidic residues" evidence="4">
    <location>
        <begin position="176"/>
        <end position="186"/>
    </location>
</feature>
<keyword evidence="2 3" id="KW-1015">Disulfide bond</keyword>
<dbReference type="GO" id="GO:0005154">
    <property type="term" value="F:epidermal growth factor receptor binding"/>
    <property type="evidence" value="ECO:0007669"/>
    <property type="project" value="TreeGrafter"/>
</dbReference>
<evidence type="ECO:0000256" key="4">
    <source>
        <dbReference type="SAM" id="MobiDB-lite"/>
    </source>
</evidence>
<dbReference type="GO" id="GO:0008284">
    <property type="term" value="P:positive regulation of cell population proliferation"/>
    <property type="evidence" value="ECO:0007669"/>
    <property type="project" value="TreeGrafter"/>
</dbReference>
<proteinExistence type="predicted"/>
<feature type="domain" description="EGF-like" evidence="7">
    <location>
        <begin position="59"/>
        <end position="99"/>
    </location>
</feature>
<dbReference type="InParanoid" id="A0A672IID7"/>
<evidence type="ECO:0000256" key="3">
    <source>
        <dbReference type="PROSITE-ProRule" id="PRU00076"/>
    </source>
</evidence>
<evidence type="ECO:0000256" key="5">
    <source>
        <dbReference type="SAM" id="Phobius"/>
    </source>
</evidence>
<keyword evidence="1 3" id="KW-0245">EGF-like domain</keyword>
<keyword evidence="6" id="KW-0732">Signal</keyword>
<keyword evidence="9" id="KW-1185">Reference proteome</keyword>
<feature type="transmembrane region" description="Helical" evidence="5">
    <location>
        <begin position="112"/>
        <end position="134"/>
    </location>
</feature>
<dbReference type="PRINTS" id="PR00009">
    <property type="entry name" value="EGFTGF"/>
</dbReference>
<dbReference type="PANTHER" id="PTHR10740:SF3">
    <property type="entry name" value="PROBETACELLULIN"/>
    <property type="match status" value="1"/>
</dbReference>
<dbReference type="OrthoDB" id="6233064at2759"/>
<protein>
    <submittedName>
        <fullName evidence="8">Probetacellulin-like</fullName>
    </submittedName>
</protein>
<dbReference type="SUPFAM" id="SSF57196">
    <property type="entry name" value="EGF/Laminin"/>
    <property type="match status" value="1"/>
</dbReference>
<dbReference type="Ensembl" id="ENSSFAT00005042200.1">
    <property type="protein sequence ID" value="ENSSFAP00005040700.1"/>
    <property type="gene ID" value="ENSSFAG00005020278.1"/>
</dbReference>
<dbReference type="InterPro" id="IPR000742">
    <property type="entry name" value="EGF"/>
</dbReference>
<evidence type="ECO:0000256" key="6">
    <source>
        <dbReference type="SAM" id="SignalP"/>
    </source>
</evidence>
<evidence type="ECO:0000259" key="7">
    <source>
        <dbReference type="PROSITE" id="PS50026"/>
    </source>
</evidence>
<keyword evidence="5" id="KW-1133">Transmembrane helix</keyword>
<feature type="disulfide bond" evidence="3">
    <location>
        <begin position="89"/>
        <end position="98"/>
    </location>
</feature>
<name>A0A672IID7_SALFA</name>
<dbReference type="FunCoup" id="A0A672IID7">
    <property type="interactions" value="770"/>
</dbReference>
<keyword evidence="5" id="KW-0812">Transmembrane</keyword>
<dbReference type="Gene3D" id="2.10.25.10">
    <property type="entry name" value="Laminin"/>
    <property type="match status" value="1"/>
</dbReference>
<evidence type="ECO:0000313" key="9">
    <source>
        <dbReference type="Proteomes" id="UP000472267"/>
    </source>
</evidence>
<dbReference type="PANTHER" id="PTHR10740">
    <property type="entry name" value="TRANSFORMING GROWTH FACTOR ALPHA"/>
    <property type="match status" value="1"/>
</dbReference>
<dbReference type="GO" id="GO:0008083">
    <property type="term" value="F:growth factor activity"/>
    <property type="evidence" value="ECO:0007669"/>
    <property type="project" value="TreeGrafter"/>
</dbReference>
<organism evidence="8 9">
    <name type="scientific">Salarias fasciatus</name>
    <name type="common">Jewelled blenny</name>
    <name type="synonym">Blennius fasciatus</name>
    <dbReference type="NCBI Taxonomy" id="181472"/>
    <lineage>
        <taxon>Eukaryota</taxon>
        <taxon>Metazoa</taxon>
        <taxon>Chordata</taxon>
        <taxon>Craniata</taxon>
        <taxon>Vertebrata</taxon>
        <taxon>Euteleostomi</taxon>
        <taxon>Actinopterygii</taxon>
        <taxon>Neopterygii</taxon>
        <taxon>Teleostei</taxon>
        <taxon>Neoteleostei</taxon>
        <taxon>Acanthomorphata</taxon>
        <taxon>Ovalentaria</taxon>
        <taxon>Blenniimorphae</taxon>
        <taxon>Blenniiformes</taxon>
        <taxon>Blennioidei</taxon>
        <taxon>Blenniidae</taxon>
        <taxon>Salariinae</taxon>
        <taxon>Salarias</taxon>
    </lineage>
</organism>
<sequence>MAWALRLCVGLVTALAVWRHCCVAEGNTTQPASTAGTRCHRHGDADNCTDAPDPGWTGHFSQCPDHLRYYCVHGECRYIQEQNAPSCRCDFDYEGHRCEFLRLPLGPEKQQIIIICTVIGLLLLILIIVFICLSPRRRWRMCWRRGRRREEPRNGTEKLSMMDGAAETHIALKTLDSREPVPHEDTNADADADANGEAV</sequence>
<reference evidence="8" key="2">
    <citation type="submission" date="2025-09" db="UniProtKB">
        <authorList>
            <consortium name="Ensembl"/>
        </authorList>
    </citation>
    <scope>IDENTIFICATION</scope>
</reference>
<accession>A0A672IID7</accession>
<feature type="chain" id="PRO_5025681246" evidence="6">
    <location>
        <begin position="25"/>
        <end position="199"/>
    </location>
</feature>
<feature type="region of interest" description="Disordered" evidence="4">
    <location>
        <begin position="176"/>
        <end position="199"/>
    </location>
</feature>
<dbReference type="GO" id="GO:0005615">
    <property type="term" value="C:extracellular space"/>
    <property type="evidence" value="ECO:0007669"/>
    <property type="project" value="TreeGrafter"/>
</dbReference>
<evidence type="ECO:0000313" key="8">
    <source>
        <dbReference type="Ensembl" id="ENSSFAP00005040700.1"/>
    </source>
</evidence>
<gene>
    <name evidence="8" type="primary">btc</name>
</gene>
<dbReference type="GO" id="GO:0045840">
    <property type="term" value="P:positive regulation of mitotic nuclear division"/>
    <property type="evidence" value="ECO:0007669"/>
    <property type="project" value="TreeGrafter"/>
</dbReference>
<comment type="caution">
    <text evidence="3">Lacks conserved residue(s) required for the propagation of feature annotation.</text>
</comment>
<feature type="signal peptide" evidence="6">
    <location>
        <begin position="1"/>
        <end position="24"/>
    </location>
</feature>
<dbReference type="AlphaFoldDB" id="A0A672IID7"/>
<dbReference type="PROSITE" id="PS50026">
    <property type="entry name" value="EGF_3"/>
    <property type="match status" value="1"/>
</dbReference>
<reference evidence="8" key="1">
    <citation type="submission" date="2025-08" db="UniProtKB">
        <authorList>
            <consortium name="Ensembl"/>
        </authorList>
    </citation>
    <scope>IDENTIFICATION</scope>
</reference>
<feature type="compositionally biased region" description="Acidic residues" evidence="4">
    <location>
        <begin position="187"/>
        <end position="199"/>
    </location>
</feature>
<dbReference type="Proteomes" id="UP000472267">
    <property type="component" value="Unassembled WGS sequence"/>
</dbReference>
<evidence type="ECO:0000256" key="2">
    <source>
        <dbReference type="ARBA" id="ARBA00023157"/>
    </source>
</evidence>
<dbReference type="GO" id="GO:0007173">
    <property type="term" value="P:epidermal growth factor receptor signaling pathway"/>
    <property type="evidence" value="ECO:0007669"/>
    <property type="project" value="TreeGrafter"/>
</dbReference>
<evidence type="ECO:0000256" key="1">
    <source>
        <dbReference type="ARBA" id="ARBA00022536"/>
    </source>
</evidence>
<keyword evidence="5" id="KW-0472">Membrane</keyword>
<dbReference type="OMA" id="QPKRKGH"/>
<dbReference type="PROSITE" id="PS00022">
    <property type="entry name" value="EGF_1"/>
    <property type="match status" value="1"/>
</dbReference>